<evidence type="ECO:0000256" key="4">
    <source>
        <dbReference type="ARBA" id="ARBA00024732"/>
    </source>
</evidence>
<comment type="miscellaneous">
    <text evidence="5">In the reaction, the free carboxyl group of octanoic acid is attached via an amide linkage to the epsilon-amino group of a specific lysine residue of lipoyl domains of lipoate-dependent enzymes.</text>
</comment>
<feature type="binding site" evidence="5 8">
    <location>
        <begin position="157"/>
        <end position="159"/>
    </location>
    <ligand>
        <name>substrate</name>
    </ligand>
</feature>
<evidence type="ECO:0000256" key="2">
    <source>
        <dbReference type="ARBA" id="ARBA00022679"/>
    </source>
</evidence>
<comment type="pathway">
    <text evidence="1 5 6">Protein modification; protein lipoylation via endogenous pathway; protein N(6)-(lipoyl)lysine from octanoyl-[acyl-carrier-protein]: step 1/2.</text>
</comment>
<reference evidence="11 12" key="1">
    <citation type="submission" date="2019-12" db="EMBL/GenBank/DDBJ databases">
        <title>the WGS of Blastococcus saxobsidens 67B17.</title>
        <authorList>
            <person name="Jiang Z."/>
        </authorList>
    </citation>
    <scope>NUCLEOTIDE SEQUENCE [LARGE SCALE GENOMIC DNA]</scope>
    <source>
        <strain evidence="11 12">67B17</strain>
    </source>
</reference>
<dbReference type="Pfam" id="PF21948">
    <property type="entry name" value="LplA-B_cat"/>
    <property type="match status" value="1"/>
</dbReference>
<dbReference type="InterPro" id="IPR000544">
    <property type="entry name" value="Octanoyltransferase"/>
</dbReference>
<evidence type="ECO:0000256" key="3">
    <source>
        <dbReference type="ARBA" id="ARBA00023315"/>
    </source>
</evidence>
<protein>
    <recommendedName>
        <fullName evidence="5 6">Octanoyltransferase</fullName>
        <ecNumber evidence="5 6">2.3.1.181</ecNumber>
    </recommendedName>
    <alternativeName>
        <fullName evidence="5">Lipoate-protein ligase B</fullName>
    </alternativeName>
    <alternativeName>
        <fullName evidence="5">Lipoyl/octanoyl transferase</fullName>
    </alternativeName>
    <alternativeName>
        <fullName evidence="5">Octanoyl-[acyl-carrier-protein]-protein N-octanoyltransferase</fullName>
    </alternativeName>
</protein>
<dbReference type="InterPro" id="IPR045864">
    <property type="entry name" value="aa-tRNA-synth_II/BPL/LPL"/>
</dbReference>
<gene>
    <name evidence="5 11" type="primary">lipB</name>
    <name evidence="11" type="ORF">GCU60_02175</name>
</gene>
<comment type="function">
    <text evidence="4 5 6">Catalyzes the transfer of endogenously produced octanoic acid from octanoyl-acyl-carrier-protein onto the lipoyl domains of lipoate-dependent enzymes. Lipoyl-ACP can also act as a substrate although octanoyl-ACP is likely to be the physiological substrate.</text>
</comment>
<evidence type="ECO:0000256" key="1">
    <source>
        <dbReference type="ARBA" id="ARBA00004821"/>
    </source>
</evidence>
<dbReference type="GO" id="GO:0005737">
    <property type="term" value="C:cytoplasm"/>
    <property type="evidence" value="ECO:0007669"/>
    <property type="project" value="UniProtKB-SubCell"/>
</dbReference>
<feature type="binding site" evidence="5 8">
    <location>
        <begin position="144"/>
        <end position="146"/>
    </location>
    <ligand>
        <name>substrate</name>
    </ligand>
</feature>
<evidence type="ECO:0000313" key="12">
    <source>
        <dbReference type="Proteomes" id="UP000479241"/>
    </source>
</evidence>
<evidence type="ECO:0000256" key="9">
    <source>
        <dbReference type="PIRSR" id="PIRSR016262-3"/>
    </source>
</evidence>
<proteinExistence type="inferred from homology"/>
<organism evidence="11 12">
    <name type="scientific">Blastococcus saxobsidens</name>
    <dbReference type="NCBI Taxonomy" id="138336"/>
    <lineage>
        <taxon>Bacteria</taxon>
        <taxon>Bacillati</taxon>
        <taxon>Actinomycetota</taxon>
        <taxon>Actinomycetes</taxon>
        <taxon>Geodermatophilales</taxon>
        <taxon>Geodermatophilaceae</taxon>
        <taxon>Blastococcus</taxon>
    </lineage>
</organism>
<dbReference type="NCBIfam" id="TIGR00214">
    <property type="entry name" value="lipB"/>
    <property type="match status" value="1"/>
</dbReference>
<keyword evidence="3 5" id="KW-0012">Acyltransferase</keyword>
<comment type="similarity">
    <text evidence="5 6">Belongs to the LipB family.</text>
</comment>
<keyword evidence="2 5" id="KW-0808">Transferase</keyword>
<dbReference type="EMBL" id="JAAGWG010000002">
    <property type="protein sequence ID" value="NEK84574.1"/>
    <property type="molecule type" value="Genomic_DNA"/>
</dbReference>
<dbReference type="SUPFAM" id="SSF55681">
    <property type="entry name" value="Class II aaRS and biotin synthetases"/>
    <property type="match status" value="1"/>
</dbReference>
<evidence type="ECO:0000256" key="7">
    <source>
        <dbReference type="PIRSR" id="PIRSR016262-1"/>
    </source>
</evidence>
<dbReference type="InterPro" id="IPR004143">
    <property type="entry name" value="BPL_LPL_catalytic"/>
</dbReference>
<dbReference type="UniPathway" id="UPA00538">
    <property type="reaction ID" value="UER00592"/>
</dbReference>
<accession>A0A6L9VYY3</accession>
<dbReference type="HAMAP" id="MF_00013">
    <property type="entry name" value="LipB"/>
    <property type="match status" value="1"/>
</dbReference>
<feature type="binding site" evidence="5 8">
    <location>
        <begin position="68"/>
        <end position="75"/>
    </location>
    <ligand>
        <name>substrate</name>
    </ligand>
</feature>
<name>A0A6L9VYY3_9ACTN</name>
<dbReference type="RefSeq" id="WP_163201977.1">
    <property type="nucleotide sequence ID" value="NZ_JAAGWG010000002.1"/>
</dbReference>
<comment type="subcellular location">
    <subcellularLocation>
        <location evidence="5">Cytoplasm</location>
    </subcellularLocation>
</comment>
<dbReference type="PROSITE" id="PS01313">
    <property type="entry name" value="LIPB"/>
    <property type="match status" value="1"/>
</dbReference>
<dbReference type="FunFam" id="3.30.930.10:FF:000035">
    <property type="entry name" value="Putative lipoyltransferase 2, mitochondrial"/>
    <property type="match status" value="1"/>
</dbReference>
<dbReference type="NCBIfam" id="NF010925">
    <property type="entry name" value="PRK14345.1"/>
    <property type="match status" value="1"/>
</dbReference>
<feature type="site" description="Lowers pKa of active site Cys" evidence="5 9">
    <location>
        <position position="141"/>
    </location>
</feature>
<dbReference type="AlphaFoldDB" id="A0A6L9VYY3"/>
<dbReference type="GO" id="GO:0009249">
    <property type="term" value="P:protein lipoylation"/>
    <property type="evidence" value="ECO:0007669"/>
    <property type="project" value="InterPro"/>
</dbReference>
<dbReference type="CDD" id="cd16444">
    <property type="entry name" value="LipB"/>
    <property type="match status" value="1"/>
</dbReference>
<feature type="domain" description="BPL/LPL catalytic" evidence="10">
    <location>
        <begin position="30"/>
        <end position="214"/>
    </location>
</feature>
<evidence type="ECO:0000256" key="8">
    <source>
        <dbReference type="PIRSR" id="PIRSR016262-2"/>
    </source>
</evidence>
<dbReference type="GO" id="GO:0033819">
    <property type="term" value="F:lipoyl(octanoyl) transferase activity"/>
    <property type="evidence" value="ECO:0007669"/>
    <property type="project" value="UniProtKB-EC"/>
</dbReference>
<comment type="catalytic activity">
    <reaction evidence="5 6">
        <text>octanoyl-[ACP] + L-lysyl-[protein] = N(6)-octanoyl-L-lysyl-[protein] + holo-[ACP] + H(+)</text>
        <dbReference type="Rhea" id="RHEA:17665"/>
        <dbReference type="Rhea" id="RHEA-COMP:9636"/>
        <dbReference type="Rhea" id="RHEA-COMP:9685"/>
        <dbReference type="Rhea" id="RHEA-COMP:9752"/>
        <dbReference type="Rhea" id="RHEA-COMP:9928"/>
        <dbReference type="ChEBI" id="CHEBI:15378"/>
        <dbReference type="ChEBI" id="CHEBI:29969"/>
        <dbReference type="ChEBI" id="CHEBI:64479"/>
        <dbReference type="ChEBI" id="CHEBI:78463"/>
        <dbReference type="ChEBI" id="CHEBI:78809"/>
        <dbReference type="EC" id="2.3.1.181"/>
    </reaction>
</comment>
<dbReference type="PANTHER" id="PTHR10993:SF7">
    <property type="entry name" value="LIPOYLTRANSFERASE 2, MITOCHONDRIAL-RELATED"/>
    <property type="match status" value="1"/>
</dbReference>
<feature type="active site" description="Acyl-thioester intermediate" evidence="5 7">
    <location>
        <position position="175"/>
    </location>
</feature>
<evidence type="ECO:0000259" key="10">
    <source>
        <dbReference type="PROSITE" id="PS51733"/>
    </source>
</evidence>
<evidence type="ECO:0000256" key="5">
    <source>
        <dbReference type="HAMAP-Rule" id="MF_00013"/>
    </source>
</evidence>
<dbReference type="InterPro" id="IPR020605">
    <property type="entry name" value="Octanoyltransferase_CS"/>
</dbReference>
<evidence type="ECO:0000313" key="11">
    <source>
        <dbReference type="EMBL" id="NEK84574.1"/>
    </source>
</evidence>
<dbReference type="PANTHER" id="PTHR10993">
    <property type="entry name" value="OCTANOYLTRANSFERASE"/>
    <property type="match status" value="1"/>
</dbReference>
<dbReference type="PIRSF" id="PIRSF016262">
    <property type="entry name" value="LPLase"/>
    <property type="match status" value="1"/>
</dbReference>
<keyword evidence="5" id="KW-0963">Cytoplasm</keyword>
<evidence type="ECO:0000256" key="6">
    <source>
        <dbReference type="PIRNR" id="PIRNR016262"/>
    </source>
</evidence>
<sequence>MTLEVLRLGLVDYEEAWARQRELHARRVAGEAPDTLLLLEHPPVYTAGKRTEPHERPFDGTPVIDVDRGGKITWHGPGQLVGYPIVALPDPVDVVAYVRRLEGALIDVCAGLGVQAGRVEGRSGVWLPADPPGSGHRAERKVAAIGIRVARGVTMHGFALNCDPDLTAFANMVPCGIPDAGVTSLSAELARDVPVAEALDPVETAMRAVLTSEPAIAPA</sequence>
<dbReference type="Proteomes" id="UP000479241">
    <property type="component" value="Unassembled WGS sequence"/>
</dbReference>
<dbReference type="Gene3D" id="3.30.930.10">
    <property type="entry name" value="Bira Bifunctional Protein, Domain 2"/>
    <property type="match status" value="1"/>
</dbReference>
<dbReference type="PROSITE" id="PS51733">
    <property type="entry name" value="BPL_LPL_CATALYTIC"/>
    <property type="match status" value="1"/>
</dbReference>
<dbReference type="EC" id="2.3.1.181" evidence="5 6"/>
<comment type="caution">
    <text evidence="11">The sequence shown here is derived from an EMBL/GenBank/DDBJ whole genome shotgun (WGS) entry which is preliminary data.</text>
</comment>